<sequence length="91" mass="10481">MKTYRLHRCDRNHKQHDAFMRCAYPKAAISGEGQFAVISRCTRPHVITLYTNPAAAQEDVDALVCDGLCVFDHEVVHLDLNHQQNWKHTHV</sequence>
<dbReference type="EMBL" id="AP022599">
    <property type="protein sequence ID" value="BBY82014.1"/>
    <property type="molecule type" value="Genomic_DNA"/>
</dbReference>
<name>A0A7I7UKN0_MYCPV</name>
<accession>A0A7I7UKN0</accession>
<evidence type="ECO:0000313" key="1">
    <source>
        <dbReference type="EMBL" id="BBY82014.1"/>
    </source>
</evidence>
<reference evidence="1 2" key="1">
    <citation type="journal article" date="2019" name="Emerg. Microbes Infect.">
        <title>Comprehensive subspecies identification of 175 nontuberculous mycobacteria species based on 7547 genomic profiles.</title>
        <authorList>
            <person name="Matsumoto Y."/>
            <person name="Kinjo T."/>
            <person name="Motooka D."/>
            <person name="Nabeya D."/>
            <person name="Jung N."/>
            <person name="Uechi K."/>
            <person name="Horii T."/>
            <person name="Iida T."/>
            <person name="Fujita J."/>
            <person name="Nakamura S."/>
        </authorList>
    </citation>
    <scope>NUCLEOTIDE SEQUENCE [LARGE SCALE GENOMIC DNA]</scope>
    <source>
        <strain evidence="1 2">JCM 6370</strain>
    </source>
</reference>
<gene>
    <name evidence="1" type="ORF">MPUL_31720</name>
</gene>
<dbReference type="AlphaFoldDB" id="A0A7I7UKN0"/>
<protein>
    <submittedName>
        <fullName evidence="1">Uncharacterized protein</fullName>
    </submittedName>
</protein>
<proteinExistence type="predicted"/>
<dbReference type="Proteomes" id="UP000467252">
    <property type="component" value="Chromosome"/>
</dbReference>
<evidence type="ECO:0000313" key="2">
    <source>
        <dbReference type="Proteomes" id="UP000467252"/>
    </source>
</evidence>
<keyword evidence="2" id="KW-1185">Reference proteome</keyword>
<organism evidence="1 2">
    <name type="scientific">Mycolicibacterium pulveris</name>
    <name type="common">Mycobacterium pulveris</name>
    <dbReference type="NCBI Taxonomy" id="36813"/>
    <lineage>
        <taxon>Bacteria</taxon>
        <taxon>Bacillati</taxon>
        <taxon>Actinomycetota</taxon>
        <taxon>Actinomycetes</taxon>
        <taxon>Mycobacteriales</taxon>
        <taxon>Mycobacteriaceae</taxon>
        <taxon>Mycolicibacterium</taxon>
    </lineage>
</organism>